<protein>
    <recommendedName>
        <fullName evidence="4">Aminoglycoside phosphotransferase</fullName>
    </recommendedName>
</protein>
<dbReference type="AlphaFoldDB" id="F8A697"/>
<reference evidence="3" key="1">
    <citation type="submission" date="2011-04" db="EMBL/GenBank/DDBJ databases">
        <title>Complete sequence of Cellvibrio gilvus ATCC 13127.</title>
        <authorList>
            <person name="Lucas S."/>
            <person name="Han J."/>
            <person name="Lapidus A."/>
            <person name="Cheng J.-F."/>
            <person name="Goodwin L."/>
            <person name="Pitluck S."/>
            <person name="Peters L."/>
            <person name="Munk A."/>
            <person name="Detter J.C."/>
            <person name="Han C."/>
            <person name="Tapia R."/>
            <person name="Land M."/>
            <person name="Hauser L."/>
            <person name="Kyrpides N."/>
            <person name="Ivanova N."/>
            <person name="Ovchinnikova G."/>
            <person name="Pagani I."/>
            <person name="Mead D."/>
            <person name="Brumm P."/>
            <person name="Woyke T."/>
        </authorList>
    </citation>
    <scope>NUCLEOTIDE SEQUENCE [LARGE SCALE GENOMIC DNA]</scope>
    <source>
        <strain evidence="3">ATCC 13127 / NRRL B-14078</strain>
    </source>
</reference>
<dbReference type="Gene3D" id="3.30.200.20">
    <property type="entry name" value="Phosphorylase Kinase, domain 1"/>
    <property type="match status" value="1"/>
</dbReference>
<organism evidence="2 3">
    <name type="scientific">Cellulomonas gilvus (strain ATCC 13127 / NRRL B-14078)</name>
    <name type="common">Cellvibrio gilvus</name>
    <dbReference type="NCBI Taxonomy" id="593907"/>
    <lineage>
        <taxon>Bacteria</taxon>
        <taxon>Bacillati</taxon>
        <taxon>Actinomycetota</taxon>
        <taxon>Actinomycetes</taxon>
        <taxon>Micrococcales</taxon>
        <taxon>Cellulomonadaceae</taxon>
        <taxon>Cellulomonas</taxon>
    </lineage>
</organism>
<evidence type="ECO:0000313" key="2">
    <source>
        <dbReference type="EMBL" id="AEI12253.1"/>
    </source>
</evidence>
<sequence length="120" mass="12995">MTHRMHDDELDLDPQLVRGLLADQVPHLAHLPVERAASTGTDHAIFRLGDAFAVRMPRIAWAAGVPEQEATWLPRLHGRLRVTTPALVAAGRHGRGYPVVVDGGETTGTATPRSRPTPGM</sequence>
<gene>
    <name evidence="2" type="ordered locus">Celgi_1746</name>
</gene>
<dbReference type="InterPro" id="IPR011009">
    <property type="entry name" value="Kinase-like_dom_sf"/>
</dbReference>
<dbReference type="STRING" id="593907.Celgi_1746"/>
<dbReference type="Proteomes" id="UP000000485">
    <property type="component" value="Chromosome"/>
</dbReference>
<keyword evidence="3" id="KW-1185">Reference proteome</keyword>
<evidence type="ECO:0000256" key="1">
    <source>
        <dbReference type="SAM" id="MobiDB-lite"/>
    </source>
</evidence>
<feature type="region of interest" description="Disordered" evidence="1">
    <location>
        <begin position="95"/>
        <end position="120"/>
    </location>
</feature>
<evidence type="ECO:0000313" key="3">
    <source>
        <dbReference type="Proteomes" id="UP000000485"/>
    </source>
</evidence>
<dbReference type="EMBL" id="CP002665">
    <property type="protein sequence ID" value="AEI12253.1"/>
    <property type="molecule type" value="Genomic_DNA"/>
</dbReference>
<evidence type="ECO:0008006" key="4">
    <source>
        <dbReference type="Google" id="ProtNLM"/>
    </source>
</evidence>
<accession>F8A697</accession>
<dbReference type="HOGENOM" id="CLU_2045481_0_0_11"/>
<name>F8A697_CELGA</name>
<dbReference type="OrthoDB" id="9797603at2"/>
<dbReference type="eggNOG" id="COG3173">
    <property type="taxonomic scope" value="Bacteria"/>
</dbReference>
<dbReference type="SUPFAM" id="SSF56112">
    <property type="entry name" value="Protein kinase-like (PK-like)"/>
    <property type="match status" value="1"/>
</dbReference>
<dbReference type="KEGG" id="cga:Celgi_1746"/>
<dbReference type="RefSeq" id="WP_013883772.1">
    <property type="nucleotide sequence ID" value="NC_015671.1"/>
</dbReference>
<proteinExistence type="predicted"/>